<comment type="caution">
    <text evidence="1">The sequence shown here is derived from an EMBL/GenBank/DDBJ whole genome shotgun (WGS) entry which is preliminary data.</text>
</comment>
<gene>
    <name evidence="1" type="ORF">L596_007032</name>
</gene>
<accession>A0A4U5P7Y9</accession>
<name>A0A4U5P7Y9_STECR</name>
<protein>
    <submittedName>
        <fullName evidence="1">Uncharacterized protein</fullName>
    </submittedName>
</protein>
<sequence length="132" mass="14604">MDRKVSGTTWTALLCRVYRRSADENGDSCCFQEFHSVHLIPSSPLASFKSWEFLLAPINRRPIDRSVKCRNRNSIAETIAHFDLLARDSELKVDAGSAWLLERADVLPGEIGGGWIRLGAEGGKSGAAMRDV</sequence>
<evidence type="ECO:0000313" key="1">
    <source>
        <dbReference type="EMBL" id="TKR92362.1"/>
    </source>
</evidence>
<reference evidence="1" key="1">
    <citation type="submission" date="2013-11" db="EMBL/GenBank/DDBJ databases">
        <authorList>
            <person name="Sternberg P."/>
            <person name="Dillman A."/>
            <person name="Macchietto M."/>
        </authorList>
    </citation>
    <scope>NUCLEOTIDE SEQUENCE</scope>
    <source>
        <strain evidence="1">ALL</strain>
    </source>
</reference>
<organism evidence="1">
    <name type="scientific">Steinernema carpocapsae</name>
    <name type="common">Entomopathogenic nematode</name>
    <dbReference type="NCBI Taxonomy" id="34508"/>
    <lineage>
        <taxon>Eukaryota</taxon>
        <taxon>Metazoa</taxon>
        <taxon>Ecdysozoa</taxon>
        <taxon>Nematoda</taxon>
        <taxon>Chromadorea</taxon>
        <taxon>Rhabditida</taxon>
        <taxon>Tylenchina</taxon>
        <taxon>Panagrolaimomorpha</taxon>
        <taxon>Strongyloidoidea</taxon>
        <taxon>Steinernematidae</taxon>
        <taxon>Steinernema</taxon>
    </lineage>
</organism>
<dbReference type="EMBL" id="AZBU02000002">
    <property type="protein sequence ID" value="TKR92362.1"/>
    <property type="molecule type" value="Genomic_DNA"/>
</dbReference>
<reference evidence="1" key="2">
    <citation type="journal article" date="2015" name="Genome Biol.">
        <title>Comparative genomics of Steinernema reveals deeply conserved gene regulatory networks.</title>
        <authorList>
            <person name="Dillman A.R."/>
            <person name="Macchietto M."/>
            <person name="Porter C.F."/>
            <person name="Rogers A."/>
            <person name="Williams B."/>
            <person name="Antoshechkin I."/>
            <person name="Lee M.M."/>
            <person name="Goodwin Z."/>
            <person name="Lu X."/>
            <person name="Lewis E.E."/>
            <person name="Goodrich-Blair H."/>
            <person name="Stock S.P."/>
            <person name="Adams B.J."/>
            <person name="Sternberg P.W."/>
            <person name="Mortazavi A."/>
        </authorList>
    </citation>
    <scope>NUCLEOTIDE SEQUENCE [LARGE SCALE GENOMIC DNA]</scope>
    <source>
        <strain evidence="1">ALL</strain>
    </source>
</reference>
<reference evidence="1" key="3">
    <citation type="journal article" date="2019" name="G3 (Bethesda)">
        <title>Hybrid Assembly of the Genome of the Entomopathogenic Nematode Steinernema carpocapsae Identifies the X-Chromosome.</title>
        <authorList>
            <person name="Serra L."/>
            <person name="Macchietto M."/>
            <person name="Macias-Munoz A."/>
            <person name="McGill C.J."/>
            <person name="Rodriguez I.M."/>
            <person name="Rodriguez B."/>
            <person name="Murad R."/>
            <person name="Mortazavi A."/>
        </authorList>
    </citation>
    <scope>NUCLEOTIDE SEQUENCE</scope>
    <source>
        <strain evidence="1">ALL</strain>
    </source>
</reference>
<dbReference type="AlphaFoldDB" id="A0A4U5P7Y9"/>
<proteinExistence type="predicted"/>